<proteinExistence type="predicted"/>
<keyword evidence="3" id="KW-1185">Reference proteome</keyword>
<reference evidence="3" key="1">
    <citation type="journal article" date="2019" name="Int. J. Syst. Evol. Microbiol.">
        <title>The Global Catalogue of Microorganisms (GCM) 10K type strain sequencing project: providing services to taxonomists for standard genome sequencing and annotation.</title>
        <authorList>
            <consortium name="The Broad Institute Genomics Platform"/>
            <consortium name="The Broad Institute Genome Sequencing Center for Infectious Disease"/>
            <person name="Wu L."/>
            <person name="Ma J."/>
        </authorList>
    </citation>
    <scope>NUCLEOTIDE SEQUENCE [LARGE SCALE GENOMIC DNA]</scope>
    <source>
        <strain evidence="3">JCM 4788</strain>
    </source>
</reference>
<protein>
    <recommendedName>
        <fullName evidence="4">DUF397 domain-containing protein</fullName>
    </recommendedName>
</protein>
<evidence type="ECO:0000313" key="2">
    <source>
        <dbReference type="EMBL" id="GAA0391052.1"/>
    </source>
</evidence>
<feature type="region of interest" description="Disordered" evidence="1">
    <location>
        <begin position="1"/>
        <end position="54"/>
    </location>
</feature>
<accession>A0ABP3I556</accession>
<evidence type="ECO:0000313" key="3">
    <source>
        <dbReference type="Proteomes" id="UP001500879"/>
    </source>
</evidence>
<name>A0ABP3I556_9ACTN</name>
<organism evidence="2 3">
    <name type="scientific">Streptomyces luteireticuli</name>
    <dbReference type="NCBI Taxonomy" id="173858"/>
    <lineage>
        <taxon>Bacteria</taxon>
        <taxon>Bacillati</taxon>
        <taxon>Actinomycetota</taxon>
        <taxon>Actinomycetes</taxon>
        <taxon>Kitasatosporales</taxon>
        <taxon>Streptomycetaceae</taxon>
        <taxon>Streptomyces</taxon>
    </lineage>
</organism>
<feature type="compositionally biased region" description="Basic and acidic residues" evidence="1">
    <location>
        <begin position="35"/>
        <end position="54"/>
    </location>
</feature>
<dbReference type="EMBL" id="BAAABX010000009">
    <property type="protein sequence ID" value="GAA0391052.1"/>
    <property type="molecule type" value="Genomic_DNA"/>
</dbReference>
<sequence length="79" mass="8601">MRRAGRTAARRSRIIDMTGSIHGPPPAGTYGTAVRDGDVRRPVGRGRRTDVHAADRAPCGACDWRQFAENSQRALQEGV</sequence>
<evidence type="ECO:0008006" key="4">
    <source>
        <dbReference type="Google" id="ProtNLM"/>
    </source>
</evidence>
<feature type="compositionally biased region" description="Basic residues" evidence="1">
    <location>
        <begin position="1"/>
        <end position="12"/>
    </location>
</feature>
<dbReference type="Proteomes" id="UP001500879">
    <property type="component" value="Unassembled WGS sequence"/>
</dbReference>
<comment type="caution">
    <text evidence="2">The sequence shown here is derived from an EMBL/GenBank/DDBJ whole genome shotgun (WGS) entry which is preliminary data.</text>
</comment>
<evidence type="ECO:0000256" key="1">
    <source>
        <dbReference type="SAM" id="MobiDB-lite"/>
    </source>
</evidence>
<gene>
    <name evidence="2" type="ORF">GCM10010357_09620</name>
</gene>